<sequence length="217" mass="21359">MSGPAAGRRPWWPLPVALLLGALAGLAFSLGRGPVYTADAYITVVPADPAATASAVNYAQAYARIATEPEILAVAAHNAAAAGGGGASPAAASERLRRGVRASASPDAPLVELSASAADPVAAAEQVNTVADALISYAGHHAAATRVRLVGFTKAFPPAAPSTPPPVLTAAVGAAGGVLIGGLACLAPPVPIPAARDLPLLRSLTRPRPALSGRGAL</sequence>
<reference evidence="1 2" key="1">
    <citation type="submission" date="2020-08" db="EMBL/GenBank/DDBJ databases">
        <title>Genomic Encyclopedia of Type Strains, Phase III (KMG-III): the genomes of soil and plant-associated and newly described type strains.</title>
        <authorList>
            <person name="Whitman W."/>
        </authorList>
    </citation>
    <scope>NUCLEOTIDE SEQUENCE [LARGE SCALE GENOMIC DNA]</scope>
    <source>
        <strain evidence="1 2">CECT 3303</strain>
    </source>
</reference>
<dbReference type="EMBL" id="JACHJJ010000003">
    <property type="protein sequence ID" value="MBB5962059.1"/>
    <property type="molecule type" value="Genomic_DNA"/>
</dbReference>
<protein>
    <submittedName>
        <fullName evidence="1">Uncharacterized protein involved in exopolysaccharide biosynthesis</fullName>
    </submittedName>
</protein>
<dbReference type="RefSeq" id="WP_184939308.1">
    <property type="nucleotide sequence ID" value="NZ_BAAAWZ010000001.1"/>
</dbReference>
<name>A0A841CXM9_PLAVE</name>
<evidence type="ECO:0000313" key="1">
    <source>
        <dbReference type="EMBL" id="MBB5962059.1"/>
    </source>
</evidence>
<keyword evidence="2" id="KW-1185">Reference proteome</keyword>
<accession>A0A841CXM9</accession>
<organism evidence="1 2">
    <name type="scientific">Planomonospora venezuelensis</name>
    <dbReference type="NCBI Taxonomy" id="1999"/>
    <lineage>
        <taxon>Bacteria</taxon>
        <taxon>Bacillati</taxon>
        <taxon>Actinomycetota</taxon>
        <taxon>Actinomycetes</taxon>
        <taxon>Streptosporangiales</taxon>
        <taxon>Streptosporangiaceae</taxon>
        <taxon>Planomonospora</taxon>
    </lineage>
</organism>
<proteinExistence type="predicted"/>
<evidence type="ECO:0000313" key="2">
    <source>
        <dbReference type="Proteomes" id="UP000562352"/>
    </source>
</evidence>
<gene>
    <name evidence="1" type="ORF">FHS22_001318</name>
</gene>
<dbReference type="Proteomes" id="UP000562352">
    <property type="component" value="Unassembled WGS sequence"/>
</dbReference>
<comment type="caution">
    <text evidence="1">The sequence shown here is derived from an EMBL/GenBank/DDBJ whole genome shotgun (WGS) entry which is preliminary data.</text>
</comment>
<dbReference type="AlphaFoldDB" id="A0A841CXM9"/>